<evidence type="ECO:0000256" key="1">
    <source>
        <dbReference type="ARBA" id="ARBA00022679"/>
    </source>
</evidence>
<keyword evidence="1 5" id="KW-0808">Transferase</keyword>
<dbReference type="InterPro" id="IPR045078">
    <property type="entry name" value="TST/MPST-like"/>
</dbReference>
<dbReference type="EMBL" id="CP035495">
    <property type="protein sequence ID" value="QAY64479.1"/>
    <property type="molecule type" value="Genomic_DNA"/>
</dbReference>
<feature type="domain" description="Rhodanese" evidence="4">
    <location>
        <begin position="29"/>
        <end position="151"/>
    </location>
</feature>
<dbReference type="PROSITE" id="PS50206">
    <property type="entry name" value="RHODANESE_3"/>
    <property type="match status" value="2"/>
</dbReference>
<feature type="domain" description="Rhodanese" evidence="4">
    <location>
        <begin position="180"/>
        <end position="292"/>
    </location>
</feature>
<dbReference type="RefSeq" id="WP_129205621.1">
    <property type="nucleotide sequence ID" value="NZ_CP035495.1"/>
</dbReference>
<dbReference type="OrthoDB" id="9770030at2"/>
<keyword evidence="6" id="KW-1185">Reference proteome</keyword>
<dbReference type="InterPro" id="IPR036873">
    <property type="entry name" value="Rhodanese-like_dom_sf"/>
</dbReference>
<evidence type="ECO:0000256" key="3">
    <source>
        <dbReference type="SAM" id="MobiDB-lite"/>
    </source>
</evidence>
<organism evidence="5 6">
    <name type="scientific">Xylanimonas allomyrinae</name>
    <dbReference type="NCBI Taxonomy" id="2509459"/>
    <lineage>
        <taxon>Bacteria</taxon>
        <taxon>Bacillati</taxon>
        <taxon>Actinomycetota</taxon>
        <taxon>Actinomycetes</taxon>
        <taxon>Micrococcales</taxon>
        <taxon>Promicromonosporaceae</taxon>
        <taxon>Xylanimonas</taxon>
    </lineage>
</organism>
<dbReference type="Pfam" id="PF00581">
    <property type="entry name" value="Rhodanese"/>
    <property type="match status" value="2"/>
</dbReference>
<evidence type="ECO:0000256" key="2">
    <source>
        <dbReference type="ARBA" id="ARBA00022737"/>
    </source>
</evidence>
<gene>
    <name evidence="5" type="ORF">ET495_16075</name>
</gene>
<name>A0A4P6ESH0_9MICO</name>
<dbReference type="Gene3D" id="3.40.250.10">
    <property type="entry name" value="Rhodanese-like domain"/>
    <property type="match status" value="2"/>
</dbReference>
<dbReference type="SMART" id="SM00450">
    <property type="entry name" value="RHOD"/>
    <property type="match status" value="2"/>
</dbReference>
<dbReference type="KEGG" id="xyl:ET495_16075"/>
<sequence>MSDPDPRAAVLVTADDLAADLGLRGDDPVPGPPVVLDVRWALAAAGQTFDGLAHYRAGHLPGAVFADLETELAAAPSAAEGRHPLPSTSQLQTAARRWGVRNDSRVVAYDATGGMAAARAWWLLRYFGMRDVRLLDGGLPAWERAGYPLEVDDVEATPGDVVLTPGHLRTLTASDAAALAAGDGVLLDARAGERYRGETEPIDPRAGHIPGARSAPTSDNLAQDGTFLQAEVLRERFAALGACAGGPRVGVYCGSGVTAAHEAAALATVGVTAALYPGSWSQWSADASRPAATGPRPA</sequence>
<dbReference type="PANTHER" id="PTHR11364:SF27">
    <property type="entry name" value="SULFURTRANSFERASE"/>
    <property type="match status" value="1"/>
</dbReference>
<dbReference type="SUPFAM" id="SSF52821">
    <property type="entry name" value="Rhodanese/Cell cycle control phosphatase"/>
    <property type="match status" value="2"/>
</dbReference>
<dbReference type="AlphaFoldDB" id="A0A4P6ESH0"/>
<dbReference type="InterPro" id="IPR001763">
    <property type="entry name" value="Rhodanese-like_dom"/>
</dbReference>
<keyword evidence="2" id="KW-0677">Repeat</keyword>
<feature type="region of interest" description="Disordered" evidence="3">
    <location>
        <begin position="198"/>
        <end position="220"/>
    </location>
</feature>
<dbReference type="Proteomes" id="UP000291758">
    <property type="component" value="Chromosome"/>
</dbReference>
<feature type="region of interest" description="Disordered" evidence="3">
    <location>
        <begin position="76"/>
        <end position="96"/>
    </location>
</feature>
<reference evidence="5 6" key="1">
    <citation type="submission" date="2019-01" db="EMBL/GenBank/DDBJ databases">
        <title>Genome sequencing of strain 2JSPR-7.</title>
        <authorList>
            <person name="Heo J."/>
            <person name="Kim S.-J."/>
            <person name="Kim J.-S."/>
            <person name="Hong S.-B."/>
            <person name="Kwon S.-W."/>
        </authorList>
    </citation>
    <scope>NUCLEOTIDE SEQUENCE [LARGE SCALE GENOMIC DNA]</scope>
    <source>
        <strain evidence="5 6">2JSPR-7</strain>
    </source>
</reference>
<evidence type="ECO:0000313" key="5">
    <source>
        <dbReference type="EMBL" id="QAY64479.1"/>
    </source>
</evidence>
<dbReference type="GO" id="GO:0004792">
    <property type="term" value="F:thiosulfate-cyanide sulfurtransferase activity"/>
    <property type="evidence" value="ECO:0007669"/>
    <property type="project" value="TreeGrafter"/>
</dbReference>
<dbReference type="CDD" id="cd01448">
    <property type="entry name" value="TST_Repeat_1"/>
    <property type="match status" value="1"/>
</dbReference>
<protein>
    <submittedName>
        <fullName evidence="5">Sulfurtransferase</fullName>
    </submittedName>
</protein>
<evidence type="ECO:0000313" key="6">
    <source>
        <dbReference type="Proteomes" id="UP000291758"/>
    </source>
</evidence>
<evidence type="ECO:0000259" key="4">
    <source>
        <dbReference type="PROSITE" id="PS50206"/>
    </source>
</evidence>
<accession>A0A4P6ESH0</accession>
<proteinExistence type="predicted"/>
<dbReference type="PANTHER" id="PTHR11364">
    <property type="entry name" value="THIOSULFATE SULFERTANSFERASE"/>
    <property type="match status" value="1"/>
</dbReference>